<feature type="binding site" evidence="7">
    <location>
        <position position="258"/>
    </location>
    <ligand>
        <name>sn-glycerol 3-phosphate</name>
        <dbReference type="ChEBI" id="CHEBI:57597"/>
    </ligand>
</feature>
<sequence length="348" mass="37783">MSEKKIGIIGAGAFGTAIAKIMGQKNLDTTIWSFTEKGAQDINERRENCEFLPGVTIPPSIRATTDIIEAATGKDYLFLATPSLFLVDTIKKILTVPNILEGETMIATITKGFVHGKNGPQFILETLENYLPGFYKGNLVYISGPSHAEEIGAGKITGLISASSNPRNSIEFRELMSSANTRLFSSLDVVGVQTCAAVKNVVAIAFGILDALKETTAIVGDNTESFLFAAGLNEIQLLGKSLGSTHPETFTSIAGVGDLDVTCRSPFGRNRRFGRDIILKRIHEQYEGIDDLIDHIADIGYLPEGAVAARYAVLLGEKHNLKLPIIQLVYDILNRKIKPENAIDLFLN</sequence>
<feature type="binding site" evidence="7">
    <location>
        <position position="111"/>
    </location>
    <ligand>
        <name>NADPH</name>
        <dbReference type="ChEBI" id="CHEBI:57783"/>
    </ligand>
</feature>
<dbReference type="InterPro" id="IPR006168">
    <property type="entry name" value="G3P_DH_NAD-dep"/>
</dbReference>
<keyword evidence="5 7" id="KW-0594">Phospholipid biosynthesis</keyword>
<keyword evidence="7" id="KW-0547">Nucleotide-binding</keyword>
<dbReference type="InterPro" id="IPR006109">
    <property type="entry name" value="G3P_DH_NAD-dep_C"/>
</dbReference>
<dbReference type="PRINTS" id="PR00077">
    <property type="entry name" value="GPDHDRGNASE"/>
</dbReference>
<dbReference type="Gene3D" id="3.40.50.720">
    <property type="entry name" value="NAD(P)-binding Rossmann-like Domain"/>
    <property type="match status" value="1"/>
</dbReference>
<feature type="binding site" evidence="7">
    <location>
        <position position="146"/>
    </location>
    <ligand>
        <name>sn-glycerol 3-phosphate</name>
        <dbReference type="ChEBI" id="CHEBI:57597"/>
    </ligand>
</feature>
<proteinExistence type="inferred from homology"/>
<organism evidence="15 16">
    <name type="scientific">Oceanispirochaeta crateris</name>
    <dbReference type="NCBI Taxonomy" id="2518645"/>
    <lineage>
        <taxon>Bacteria</taxon>
        <taxon>Pseudomonadati</taxon>
        <taxon>Spirochaetota</taxon>
        <taxon>Spirochaetia</taxon>
        <taxon>Spirochaetales</taxon>
        <taxon>Spirochaetaceae</taxon>
        <taxon>Oceanispirochaeta</taxon>
    </lineage>
</organism>
<keyword evidence="16" id="KW-1185">Reference proteome</keyword>
<evidence type="ECO:0000256" key="3">
    <source>
        <dbReference type="ARBA" id="ARBA00023002"/>
    </source>
</evidence>
<dbReference type="GO" id="GO:0141152">
    <property type="term" value="F:glycerol-3-phosphate dehydrogenase (NAD+) activity"/>
    <property type="evidence" value="ECO:0007669"/>
    <property type="project" value="RHEA"/>
</dbReference>
<feature type="binding site" evidence="7">
    <location>
        <position position="148"/>
    </location>
    <ligand>
        <name>NADPH</name>
        <dbReference type="ChEBI" id="CHEBI:57783"/>
    </ligand>
</feature>
<feature type="binding site" evidence="7">
    <location>
        <position position="144"/>
    </location>
    <ligand>
        <name>sn-glycerol 3-phosphate</name>
        <dbReference type="ChEBI" id="CHEBI:57597"/>
    </ligand>
</feature>
<dbReference type="InterPro" id="IPR008927">
    <property type="entry name" value="6-PGluconate_DH-like_C_sf"/>
</dbReference>
<feature type="binding site" evidence="9">
    <location>
        <begin position="269"/>
        <end position="270"/>
    </location>
    <ligand>
        <name>substrate</name>
    </ligand>
</feature>
<comment type="pathway">
    <text evidence="7">Membrane lipid metabolism; glycerophospholipid metabolism.</text>
</comment>
<evidence type="ECO:0000256" key="10">
    <source>
        <dbReference type="PIRSR" id="PIRSR000114-3"/>
    </source>
</evidence>
<gene>
    <name evidence="7" type="primary">gpsA</name>
    <name evidence="15" type="ORF">EXM22_11855</name>
</gene>
<dbReference type="HAMAP" id="MF_00394">
    <property type="entry name" value="NAD_Glyc3P_dehydrog"/>
    <property type="match status" value="1"/>
</dbReference>
<dbReference type="InterPro" id="IPR013328">
    <property type="entry name" value="6PGD_dom2"/>
</dbReference>
<comment type="catalytic activity">
    <reaction evidence="7 12">
        <text>sn-glycerol 3-phosphate + NADP(+) = dihydroxyacetone phosphate + NADPH + H(+)</text>
        <dbReference type="Rhea" id="RHEA:11096"/>
        <dbReference type="ChEBI" id="CHEBI:15378"/>
        <dbReference type="ChEBI" id="CHEBI:57597"/>
        <dbReference type="ChEBI" id="CHEBI:57642"/>
        <dbReference type="ChEBI" id="CHEBI:57783"/>
        <dbReference type="ChEBI" id="CHEBI:58349"/>
        <dbReference type="EC" id="1.1.1.94"/>
    </reaction>
</comment>
<feature type="binding site" evidence="7">
    <location>
        <position position="270"/>
    </location>
    <ligand>
        <name>sn-glycerol 3-phosphate</name>
        <dbReference type="ChEBI" id="CHEBI:57597"/>
    </ligand>
</feature>
<feature type="active site" description="Proton acceptor" evidence="7 8">
    <location>
        <position position="199"/>
    </location>
</feature>
<evidence type="ECO:0000259" key="13">
    <source>
        <dbReference type="Pfam" id="PF01210"/>
    </source>
</evidence>
<dbReference type="GO" id="GO:0051287">
    <property type="term" value="F:NAD binding"/>
    <property type="evidence" value="ECO:0007669"/>
    <property type="project" value="InterPro"/>
</dbReference>
<evidence type="ECO:0000256" key="5">
    <source>
        <dbReference type="ARBA" id="ARBA00023209"/>
    </source>
</evidence>
<comment type="subcellular location">
    <subcellularLocation>
        <location evidence="7">Cytoplasm</location>
    </subcellularLocation>
</comment>
<feature type="binding site" evidence="7">
    <location>
        <position position="199"/>
    </location>
    <ligand>
        <name>sn-glycerol 3-phosphate</name>
        <dbReference type="ChEBI" id="CHEBI:57597"/>
    </ligand>
</feature>
<keyword evidence="2 7" id="KW-0444">Lipid biosynthesis</keyword>
<dbReference type="GO" id="GO:0141153">
    <property type="term" value="F:glycerol-3-phosphate dehydrogenase (NADP+) activity"/>
    <property type="evidence" value="ECO:0007669"/>
    <property type="project" value="RHEA"/>
</dbReference>
<dbReference type="OrthoDB" id="9812273at2"/>
<feature type="domain" description="Glycerol-3-phosphate dehydrogenase NAD-dependent N-terminal" evidence="13">
    <location>
        <begin position="5"/>
        <end position="167"/>
    </location>
</feature>
<dbReference type="PIRSF" id="PIRSF000114">
    <property type="entry name" value="Glycerol-3-P_dh"/>
    <property type="match status" value="1"/>
</dbReference>
<feature type="binding site" evidence="7">
    <location>
        <position position="111"/>
    </location>
    <ligand>
        <name>sn-glycerol 3-phosphate</name>
        <dbReference type="ChEBI" id="CHEBI:57597"/>
    </ligand>
</feature>
<protein>
    <recommendedName>
        <fullName evidence="7">Glycerol-3-phosphate dehydrogenase [NAD(P)+]</fullName>
        <ecNumber evidence="7">1.1.1.94</ecNumber>
    </recommendedName>
    <alternativeName>
        <fullName evidence="7">NAD(P)(+)-dependent glycerol-3-phosphate dehydrogenase</fullName>
    </alternativeName>
    <alternativeName>
        <fullName evidence="7">NAD(P)H-dependent dihydroxyacetone-phosphate reductase</fullName>
    </alternativeName>
</protein>
<feature type="binding site" evidence="7">
    <location>
        <position position="269"/>
    </location>
    <ligand>
        <name>NADPH</name>
        <dbReference type="ChEBI" id="CHEBI:57783"/>
    </ligand>
</feature>
<dbReference type="KEGG" id="ock:EXM22_11855"/>
<name>A0A5C1QPY8_9SPIO</name>
<evidence type="ECO:0000256" key="2">
    <source>
        <dbReference type="ARBA" id="ARBA00022516"/>
    </source>
</evidence>
<evidence type="ECO:0000313" key="15">
    <source>
        <dbReference type="EMBL" id="QEN08646.1"/>
    </source>
</evidence>
<dbReference type="AlphaFoldDB" id="A0A5C1QPY8"/>
<evidence type="ECO:0000256" key="12">
    <source>
        <dbReference type="RuleBase" id="RU000439"/>
    </source>
</evidence>
<dbReference type="Pfam" id="PF01210">
    <property type="entry name" value="NAD_Gly3P_dh_N"/>
    <property type="match status" value="1"/>
</dbReference>
<dbReference type="NCBIfam" id="NF000940">
    <property type="entry name" value="PRK00094.1-2"/>
    <property type="match status" value="1"/>
</dbReference>
<keyword evidence="4 7" id="KW-0443">Lipid metabolism</keyword>
<keyword evidence="7" id="KW-0963">Cytoplasm</keyword>
<evidence type="ECO:0000256" key="4">
    <source>
        <dbReference type="ARBA" id="ARBA00023098"/>
    </source>
</evidence>
<keyword evidence="6 7" id="KW-1208">Phospholipid metabolism</keyword>
<feature type="binding site" evidence="7">
    <location>
        <position position="269"/>
    </location>
    <ligand>
        <name>sn-glycerol 3-phosphate</name>
        <dbReference type="ChEBI" id="CHEBI:57597"/>
    </ligand>
</feature>
<dbReference type="Proteomes" id="UP000324209">
    <property type="component" value="Chromosome"/>
</dbReference>
<dbReference type="SUPFAM" id="SSF51735">
    <property type="entry name" value="NAD(P)-binding Rossmann-fold domains"/>
    <property type="match status" value="1"/>
</dbReference>
<feature type="binding site" evidence="10">
    <location>
        <position position="269"/>
    </location>
    <ligand>
        <name>NAD(+)</name>
        <dbReference type="ChEBI" id="CHEBI:57540"/>
    </ligand>
</feature>
<dbReference type="GO" id="GO:0046167">
    <property type="term" value="P:glycerol-3-phosphate biosynthetic process"/>
    <property type="evidence" value="ECO:0007669"/>
    <property type="project" value="UniProtKB-UniRule"/>
</dbReference>
<evidence type="ECO:0000259" key="14">
    <source>
        <dbReference type="Pfam" id="PF07479"/>
    </source>
</evidence>
<evidence type="ECO:0000313" key="16">
    <source>
        <dbReference type="Proteomes" id="UP000324209"/>
    </source>
</evidence>
<dbReference type="GO" id="GO:0005829">
    <property type="term" value="C:cytosol"/>
    <property type="evidence" value="ECO:0007669"/>
    <property type="project" value="TreeGrafter"/>
</dbReference>
<comment type="similarity">
    <text evidence="1 7 11">Belongs to the NAD-dependent glycerol-3-phosphate dehydrogenase family.</text>
</comment>
<feature type="domain" description="Glycerol-3-phosphate dehydrogenase NAD-dependent C-terminal" evidence="14">
    <location>
        <begin position="188"/>
        <end position="343"/>
    </location>
</feature>
<evidence type="ECO:0000256" key="9">
    <source>
        <dbReference type="PIRSR" id="PIRSR000114-2"/>
    </source>
</evidence>
<dbReference type="EC" id="1.1.1.94" evidence="7"/>
<dbReference type="GO" id="GO:0008654">
    <property type="term" value="P:phospholipid biosynthetic process"/>
    <property type="evidence" value="ECO:0007669"/>
    <property type="project" value="UniProtKB-KW"/>
</dbReference>
<feature type="binding site" evidence="10">
    <location>
        <position position="148"/>
    </location>
    <ligand>
        <name>NAD(+)</name>
        <dbReference type="ChEBI" id="CHEBI:57540"/>
    </ligand>
</feature>
<evidence type="ECO:0000256" key="8">
    <source>
        <dbReference type="PIRSR" id="PIRSR000114-1"/>
    </source>
</evidence>
<dbReference type="SUPFAM" id="SSF48179">
    <property type="entry name" value="6-phosphogluconate dehydrogenase C-terminal domain-like"/>
    <property type="match status" value="1"/>
</dbReference>
<accession>A0A5C1QPY8</accession>
<feature type="binding site" evidence="7">
    <location>
        <position position="304"/>
    </location>
    <ligand>
        <name>NADPH</name>
        <dbReference type="ChEBI" id="CHEBI:57783"/>
    </ligand>
</feature>
<comment type="caution">
    <text evidence="7">Lacks conserved residue(s) required for the propagation of feature annotation.</text>
</comment>
<dbReference type="EMBL" id="CP036150">
    <property type="protein sequence ID" value="QEN08646.1"/>
    <property type="molecule type" value="Genomic_DNA"/>
</dbReference>
<feature type="binding site" evidence="10">
    <location>
        <begin position="10"/>
        <end position="15"/>
    </location>
    <ligand>
        <name>NAD(+)</name>
        <dbReference type="ChEBI" id="CHEBI:57540"/>
    </ligand>
</feature>
<comment type="function">
    <text evidence="7">Catalyzes the reduction of the glycolytic intermediate dihydroxyacetone phosphate (DHAP) to sn-glycerol 3-phosphate (G3P), the key precursor for phospholipid synthesis.</text>
</comment>
<feature type="binding site" evidence="10">
    <location>
        <position position="85"/>
    </location>
    <ligand>
        <name>NAD(+)</name>
        <dbReference type="ChEBI" id="CHEBI:57540"/>
    </ligand>
</feature>
<feature type="binding site" evidence="10">
    <location>
        <position position="34"/>
    </location>
    <ligand>
        <name>NAD(+)</name>
        <dbReference type="ChEBI" id="CHEBI:57540"/>
    </ligand>
</feature>
<dbReference type="InterPro" id="IPR036291">
    <property type="entry name" value="NAD(P)-bd_dom_sf"/>
</dbReference>
<feature type="binding site" evidence="9">
    <location>
        <position position="111"/>
    </location>
    <ligand>
        <name>substrate</name>
    </ligand>
</feature>
<dbReference type="PANTHER" id="PTHR11728">
    <property type="entry name" value="GLYCEROL-3-PHOSPHATE DEHYDROGENASE"/>
    <property type="match status" value="1"/>
</dbReference>
<comment type="catalytic activity">
    <reaction evidence="7">
        <text>sn-glycerol 3-phosphate + NAD(+) = dihydroxyacetone phosphate + NADH + H(+)</text>
        <dbReference type="Rhea" id="RHEA:11092"/>
        <dbReference type="ChEBI" id="CHEBI:15378"/>
        <dbReference type="ChEBI" id="CHEBI:57540"/>
        <dbReference type="ChEBI" id="CHEBI:57597"/>
        <dbReference type="ChEBI" id="CHEBI:57642"/>
        <dbReference type="ChEBI" id="CHEBI:57945"/>
        <dbReference type="EC" id="1.1.1.94"/>
    </reaction>
</comment>
<evidence type="ECO:0000256" key="7">
    <source>
        <dbReference type="HAMAP-Rule" id="MF_00394"/>
    </source>
</evidence>
<dbReference type="Gene3D" id="1.10.1040.10">
    <property type="entry name" value="N-(1-d-carboxylethyl)-l-norvaline Dehydrogenase, domain 2"/>
    <property type="match status" value="1"/>
</dbReference>
<evidence type="ECO:0000256" key="11">
    <source>
        <dbReference type="RuleBase" id="RU000437"/>
    </source>
</evidence>
<dbReference type="GO" id="GO:0006650">
    <property type="term" value="P:glycerophospholipid metabolic process"/>
    <property type="evidence" value="ECO:0007669"/>
    <property type="project" value="UniProtKB-UniRule"/>
</dbReference>
<evidence type="ECO:0000256" key="1">
    <source>
        <dbReference type="ARBA" id="ARBA00011009"/>
    </source>
</evidence>
<dbReference type="Pfam" id="PF07479">
    <property type="entry name" value="NAD_Gly3P_dh_C"/>
    <property type="match status" value="1"/>
</dbReference>
<evidence type="ECO:0000256" key="6">
    <source>
        <dbReference type="ARBA" id="ARBA00023264"/>
    </source>
</evidence>
<dbReference type="GO" id="GO:0005975">
    <property type="term" value="P:carbohydrate metabolic process"/>
    <property type="evidence" value="ECO:0007669"/>
    <property type="project" value="InterPro"/>
</dbReference>
<dbReference type="RefSeq" id="WP_149486727.1">
    <property type="nucleotide sequence ID" value="NZ_CP036150.1"/>
</dbReference>
<dbReference type="NCBIfam" id="NF000942">
    <property type="entry name" value="PRK00094.1-4"/>
    <property type="match status" value="1"/>
</dbReference>
<dbReference type="UniPathway" id="UPA00940"/>
<keyword evidence="7 10" id="KW-0520">NAD</keyword>
<dbReference type="PANTHER" id="PTHR11728:SF1">
    <property type="entry name" value="GLYCEROL-3-PHOSPHATE DEHYDROGENASE [NAD(+)] 2, CHLOROPLASTIC"/>
    <property type="match status" value="1"/>
</dbReference>
<keyword evidence="3 7" id="KW-0560">Oxidoreductase</keyword>
<feature type="binding site" evidence="7">
    <location>
        <position position="14"/>
    </location>
    <ligand>
        <name>NADPH</name>
        <dbReference type="ChEBI" id="CHEBI:57783"/>
    </ligand>
</feature>
<feature type="binding site" evidence="7">
    <location>
        <position position="302"/>
    </location>
    <ligand>
        <name>NADPH</name>
        <dbReference type="ChEBI" id="CHEBI:57783"/>
    </ligand>
</feature>
<keyword evidence="7" id="KW-0521">NADP</keyword>
<dbReference type="GO" id="GO:0046168">
    <property type="term" value="P:glycerol-3-phosphate catabolic process"/>
    <property type="evidence" value="ECO:0007669"/>
    <property type="project" value="InterPro"/>
</dbReference>
<reference evidence="15 16" key="1">
    <citation type="submission" date="2019-02" db="EMBL/GenBank/DDBJ databases">
        <title>Complete Genome Sequence and Methylome Analysis of free living Spirochaetas.</title>
        <authorList>
            <person name="Fomenkov A."/>
            <person name="Dubinina G."/>
            <person name="Leshcheva N."/>
            <person name="Mikheeva N."/>
            <person name="Grabovich M."/>
            <person name="Vincze T."/>
            <person name="Roberts R.J."/>
        </authorList>
    </citation>
    <scope>NUCLEOTIDE SEQUENCE [LARGE SCALE GENOMIC DNA]</scope>
    <source>
        <strain evidence="15 16">K2</strain>
    </source>
</reference>
<dbReference type="InterPro" id="IPR011128">
    <property type="entry name" value="G3P_DH_NAD-dep_N"/>
</dbReference>